<evidence type="ECO:0000313" key="3">
    <source>
        <dbReference type="Proteomes" id="UP000219689"/>
    </source>
</evidence>
<dbReference type="Pfam" id="PF09997">
    <property type="entry name" value="DUF2238"/>
    <property type="match status" value="1"/>
</dbReference>
<dbReference type="RefSeq" id="WP_097379325.1">
    <property type="nucleotide sequence ID" value="NZ_NXNI01000001.1"/>
</dbReference>
<keyword evidence="1" id="KW-0472">Membrane</keyword>
<gene>
    <name evidence="2" type="ORF">CP557_07395</name>
</gene>
<dbReference type="Proteomes" id="UP000219689">
    <property type="component" value="Unassembled WGS sequence"/>
</dbReference>
<dbReference type="EMBL" id="NXNI01000001">
    <property type="protein sequence ID" value="PCR90378.1"/>
    <property type="molecule type" value="Genomic_DNA"/>
</dbReference>
<name>A0A2A5QU46_9EURY</name>
<keyword evidence="1" id="KW-0812">Transmembrane</keyword>
<keyword evidence="1" id="KW-1133">Transmembrane helix</keyword>
<evidence type="ECO:0000313" key="2">
    <source>
        <dbReference type="EMBL" id="PCR90378.1"/>
    </source>
</evidence>
<sequence length="220" mass="24367">MTDREYRGLATDRVSLLVRLLQLIIIGILLAGIRFGRLGVIVNAVIGLFVTQLPALFERRYEFTMNAGLVLWITVSMLFHAVGILPMPGVGVSKLYSSVWWWDHVTHTLSSSLVAEVGYAAARAIDVHTDAINLPPKFLFVYLFLFVMAIGVLWELLEFYVSLVSHRLGLRGILVQYGLTDTVLDLTYNMLGAVLVAILGSASLTDVSDELAERLSARND</sequence>
<evidence type="ECO:0000256" key="1">
    <source>
        <dbReference type="SAM" id="Phobius"/>
    </source>
</evidence>
<feature type="transmembrane region" description="Helical" evidence="1">
    <location>
        <begin position="69"/>
        <end position="87"/>
    </location>
</feature>
<organism evidence="2 3">
    <name type="scientific">Natrinema ejinorense</name>
    <dbReference type="NCBI Taxonomy" id="373386"/>
    <lineage>
        <taxon>Archaea</taxon>
        <taxon>Methanobacteriati</taxon>
        <taxon>Methanobacteriota</taxon>
        <taxon>Stenosarchaea group</taxon>
        <taxon>Halobacteria</taxon>
        <taxon>Halobacteriales</taxon>
        <taxon>Natrialbaceae</taxon>
        <taxon>Natrinema</taxon>
    </lineage>
</organism>
<protein>
    <recommendedName>
        <fullName evidence="4">DUF2238 domain-containing protein</fullName>
    </recommendedName>
</protein>
<dbReference type="AlphaFoldDB" id="A0A2A5QU46"/>
<dbReference type="OrthoDB" id="313603at2157"/>
<reference evidence="2 3" key="1">
    <citation type="submission" date="2017-09" db="EMBL/GenBank/DDBJ databases">
        <title>Genome sequences of Natrinema ejinorence JCM 13890T.</title>
        <authorList>
            <person name="Roh S.W."/>
            <person name="Kim Y.B."/>
            <person name="Kim J.Y."/>
        </authorList>
    </citation>
    <scope>NUCLEOTIDE SEQUENCE [LARGE SCALE GENOMIC DNA]</scope>
    <source>
        <strain evidence="2 3">JCM 13890</strain>
    </source>
</reference>
<feature type="transmembrane region" description="Helical" evidence="1">
    <location>
        <begin position="16"/>
        <end position="33"/>
    </location>
</feature>
<comment type="caution">
    <text evidence="2">The sequence shown here is derived from an EMBL/GenBank/DDBJ whole genome shotgun (WGS) entry which is preliminary data.</text>
</comment>
<accession>A0A2A5QU46</accession>
<evidence type="ECO:0008006" key="4">
    <source>
        <dbReference type="Google" id="ProtNLM"/>
    </source>
</evidence>
<feature type="transmembrane region" description="Helical" evidence="1">
    <location>
        <begin position="139"/>
        <end position="161"/>
    </location>
</feature>
<keyword evidence="3" id="KW-1185">Reference proteome</keyword>
<dbReference type="InterPro" id="IPR014509">
    <property type="entry name" value="YjdF-like"/>
</dbReference>
<feature type="transmembrane region" description="Helical" evidence="1">
    <location>
        <begin position="39"/>
        <end position="57"/>
    </location>
</feature>
<proteinExistence type="predicted"/>